<sequence>MSGAGGAGLEASGAGVPGAGADRAAAARRRSPQPGTRAARPGARAPRAGEPTPRTEVTVNELTGTMSWRTLTPGVAGRRGRTDRAATPAGPRGAAPIPTPPAAVRAAVDVHVESLGAGELQHHLAQVGALRSRVAADVALGGRVPAVVAARMRSVSTPAAAHALTVERADTMRELGRKAPAARAVTPVAGPARPPAAPPPGPRR</sequence>
<reference evidence="3" key="1">
    <citation type="journal article" date="2019" name="Int. J. Syst. Evol. Microbiol.">
        <title>The Global Catalogue of Microorganisms (GCM) 10K type strain sequencing project: providing services to taxonomists for standard genome sequencing and annotation.</title>
        <authorList>
            <consortium name="The Broad Institute Genomics Platform"/>
            <consortium name="The Broad Institute Genome Sequencing Center for Infectious Disease"/>
            <person name="Wu L."/>
            <person name="Ma J."/>
        </authorList>
    </citation>
    <scope>NUCLEOTIDE SEQUENCE [LARGE SCALE GENOMIC DNA]</scope>
    <source>
        <strain evidence="3">JCM 18409</strain>
    </source>
</reference>
<proteinExistence type="predicted"/>
<feature type="compositionally biased region" description="Polar residues" evidence="1">
    <location>
        <begin position="57"/>
        <end position="70"/>
    </location>
</feature>
<feature type="compositionally biased region" description="Pro residues" evidence="1">
    <location>
        <begin position="192"/>
        <end position="204"/>
    </location>
</feature>
<feature type="compositionally biased region" description="Low complexity" evidence="1">
    <location>
        <begin position="34"/>
        <end position="55"/>
    </location>
</feature>
<comment type="caution">
    <text evidence="2">The sequence shown here is derived from an EMBL/GenBank/DDBJ whole genome shotgun (WGS) entry which is preliminary data.</text>
</comment>
<protein>
    <submittedName>
        <fullName evidence="2">Uncharacterized protein</fullName>
    </submittedName>
</protein>
<keyword evidence="3" id="KW-1185">Reference proteome</keyword>
<gene>
    <name evidence="2" type="ORF">GCM10023335_20080</name>
</gene>
<name>A0ABP9IQC8_9ACTN</name>
<evidence type="ECO:0000313" key="3">
    <source>
        <dbReference type="Proteomes" id="UP001501759"/>
    </source>
</evidence>
<feature type="compositionally biased region" description="Low complexity" evidence="1">
    <location>
        <begin position="179"/>
        <end position="191"/>
    </location>
</feature>
<feature type="region of interest" description="Disordered" evidence="1">
    <location>
        <begin position="1"/>
        <end position="99"/>
    </location>
</feature>
<accession>A0ABP9IQC8</accession>
<dbReference type="RefSeq" id="WP_345644756.1">
    <property type="nucleotide sequence ID" value="NZ_BAABKB010000003.1"/>
</dbReference>
<evidence type="ECO:0000313" key="2">
    <source>
        <dbReference type="EMBL" id="GAA5004033.1"/>
    </source>
</evidence>
<feature type="compositionally biased region" description="Low complexity" evidence="1">
    <location>
        <begin position="85"/>
        <end position="99"/>
    </location>
</feature>
<dbReference type="EMBL" id="BAABKB010000003">
    <property type="protein sequence ID" value="GAA5004033.1"/>
    <property type="molecule type" value="Genomic_DNA"/>
</dbReference>
<evidence type="ECO:0000256" key="1">
    <source>
        <dbReference type="SAM" id="MobiDB-lite"/>
    </source>
</evidence>
<dbReference type="Proteomes" id="UP001501759">
    <property type="component" value="Unassembled WGS sequence"/>
</dbReference>
<feature type="region of interest" description="Disordered" evidence="1">
    <location>
        <begin position="177"/>
        <end position="204"/>
    </location>
</feature>
<organism evidence="2 3">
    <name type="scientific">Streptomyces siamensis</name>
    <dbReference type="NCBI Taxonomy" id="1274986"/>
    <lineage>
        <taxon>Bacteria</taxon>
        <taxon>Bacillati</taxon>
        <taxon>Actinomycetota</taxon>
        <taxon>Actinomycetes</taxon>
        <taxon>Kitasatosporales</taxon>
        <taxon>Streptomycetaceae</taxon>
        <taxon>Streptomyces</taxon>
    </lineage>
</organism>
<feature type="compositionally biased region" description="Low complexity" evidence="1">
    <location>
        <begin position="9"/>
        <end position="24"/>
    </location>
</feature>